<feature type="domain" description="RrmJ-type SAM-dependent 2'-O-MTase" evidence="3">
    <location>
        <begin position="126"/>
        <end position="348"/>
    </location>
</feature>
<dbReference type="FunFam" id="3.40.50.12760:FF:000004">
    <property type="entry name" value="FtsJ-like methyltransferase"/>
    <property type="match status" value="1"/>
</dbReference>
<dbReference type="Pfam" id="PF01728">
    <property type="entry name" value="FtsJ"/>
    <property type="match status" value="1"/>
</dbReference>
<proteinExistence type="predicted"/>
<dbReference type="PANTHER" id="PTHR16121:SF0">
    <property type="entry name" value="CAP-SPECIFIC MRNA (NUCLEOSIDE-2'-O-)-METHYLTRANSFERASE 1"/>
    <property type="match status" value="1"/>
</dbReference>
<organism evidence="4 5">
    <name type="scientific">Syphacia muris</name>
    <dbReference type="NCBI Taxonomy" id="451379"/>
    <lineage>
        <taxon>Eukaryota</taxon>
        <taxon>Metazoa</taxon>
        <taxon>Ecdysozoa</taxon>
        <taxon>Nematoda</taxon>
        <taxon>Chromadorea</taxon>
        <taxon>Rhabditida</taxon>
        <taxon>Spirurina</taxon>
        <taxon>Oxyuridomorpha</taxon>
        <taxon>Oxyuroidea</taxon>
        <taxon>Oxyuridae</taxon>
        <taxon>Syphacia</taxon>
    </lineage>
</organism>
<comment type="function">
    <text evidence="1">S-adenosyl-L-methionine-dependent methyltransferase that mediates RNA cap1 2'-O-ribose methylation to the 5'-cap structure of RNAs. Methylates the ribose of the first nucleotide of a m(7)GpppG-capped mRNA to produce m(7)GpppNmp (cap1).</text>
</comment>
<dbReference type="Gene3D" id="3.40.50.12760">
    <property type="match status" value="1"/>
</dbReference>
<evidence type="ECO:0000256" key="1">
    <source>
        <dbReference type="RuleBase" id="RU368012"/>
    </source>
</evidence>
<dbReference type="GO" id="GO:0003676">
    <property type="term" value="F:nucleic acid binding"/>
    <property type="evidence" value="ECO:0007669"/>
    <property type="project" value="UniProtKB-UniRule"/>
</dbReference>
<comment type="subcellular location">
    <subcellularLocation>
        <location evidence="1">Nucleus</location>
    </subcellularLocation>
</comment>
<dbReference type="STRING" id="451379.A0A0N5ARN0"/>
<comment type="catalytic activity">
    <reaction evidence="1">
        <text>a 5'-end (N(7)-methyl 5'-triphosphoguanosine)-ribonucleoside in mRNA + S-adenosyl-L-methionine = a 5'-end (N(7)-methyl 5'-triphosphoguanosine)-(2'-O-methyl-ribonucleoside) in mRNA + S-adenosyl-L-homocysteine + H(+)</text>
        <dbReference type="Rhea" id="RHEA:67020"/>
        <dbReference type="Rhea" id="RHEA-COMP:17167"/>
        <dbReference type="Rhea" id="RHEA-COMP:17168"/>
        <dbReference type="ChEBI" id="CHEBI:15378"/>
        <dbReference type="ChEBI" id="CHEBI:57856"/>
        <dbReference type="ChEBI" id="CHEBI:59789"/>
        <dbReference type="ChEBI" id="CHEBI:156461"/>
        <dbReference type="ChEBI" id="CHEBI:167609"/>
        <dbReference type="EC" id="2.1.1.57"/>
    </reaction>
</comment>
<dbReference type="PROSITE" id="PS50174">
    <property type="entry name" value="G_PATCH"/>
    <property type="match status" value="1"/>
</dbReference>
<dbReference type="GO" id="GO:0016556">
    <property type="term" value="P:mRNA modification"/>
    <property type="evidence" value="ECO:0007669"/>
    <property type="project" value="UniProtKB-UniRule"/>
</dbReference>
<keyword evidence="1" id="KW-0507">mRNA processing</keyword>
<dbReference type="AlphaFoldDB" id="A0A0N5ARN0"/>
<dbReference type="PANTHER" id="PTHR16121">
    <property type="entry name" value="CAP-SPECIFIC MRNA (NUCLEOSIDE-2'-O-)-METHYLTRANSFERASE 1-RELATED"/>
    <property type="match status" value="1"/>
</dbReference>
<dbReference type="InterPro" id="IPR000467">
    <property type="entry name" value="G_patch_dom"/>
</dbReference>
<keyword evidence="1" id="KW-0539">Nucleus</keyword>
<dbReference type="Proteomes" id="UP000046393">
    <property type="component" value="Unplaced"/>
</dbReference>
<dbReference type="WBParaSite" id="SMUV_0000738201-mRNA-1">
    <property type="protein sequence ID" value="SMUV_0000738201-mRNA-1"/>
    <property type="gene ID" value="SMUV_0000738201"/>
</dbReference>
<keyword evidence="1" id="KW-0949">S-adenosyl-L-methionine</keyword>
<evidence type="ECO:0000313" key="5">
    <source>
        <dbReference type="WBParaSite" id="SMUV_0000738201-mRNA-1"/>
    </source>
</evidence>
<dbReference type="InterPro" id="IPR050851">
    <property type="entry name" value="mRNA_Cap_2O-Ribose_MeTrfase"/>
</dbReference>
<dbReference type="InterPro" id="IPR025816">
    <property type="entry name" value="RrmJ-type_MeTrfase"/>
</dbReference>
<keyword evidence="1" id="KW-0506">mRNA capping</keyword>
<keyword evidence="1" id="KW-0489">Methyltransferase</keyword>
<dbReference type="GO" id="GO:0005737">
    <property type="term" value="C:cytoplasm"/>
    <property type="evidence" value="ECO:0007669"/>
    <property type="project" value="TreeGrafter"/>
</dbReference>
<dbReference type="Pfam" id="PF01585">
    <property type="entry name" value="G-patch"/>
    <property type="match status" value="1"/>
</dbReference>
<dbReference type="InterPro" id="IPR029063">
    <property type="entry name" value="SAM-dependent_MTases_sf"/>
</dbReference>
<name>A0A0N5ARN0_9BILA</name>
<dbReference type="InterPro" id="IPR002877">
    <property type="entry name" value="RNA_MeTrfase_FtsJ_dom"/>
</dbReference>
<dbReference type="GO" id="GO:0005634">
    <property type="term" value="C:nucleus"/>
    <property type="evidence" value="ECO:0007669"/>
    <property type="project" value="UniProtKB-SubCell"/>
</dbReference>
<feature type="domain" description="G-patch" evidence="2">
    <location>
        <begin position="1"/>
        <end position="43"/>
    </location>
</feature>
<dbReference type="EC" id="2.1.1.57" evidence="1"/>
<keyword evidence="4" id="KW-1185">Reference proteome</keyword>
<dbReference type="SUPFAM" id="SSF53335">
    <property type="entry name" value="S-adenosyl-L-methionine-dependent methyltransferases"/>
    <property type="match status" value="1"/>
</dbReference>
<evidence type="ECO:0000259" key="2">
    <source>
        <dbReference type="PROSITE" id="PS50174"/>
    </source>
</evidence>
<protein>
    <recommendedName>
        <fullName evidence="1">Cap-specific mRNA (nucleoside-2'-O-)-methyltransferase 1</fullName>
        <ecNumber evidence="1">2.1.1.57</ecNumber>
    </recommendedName>
    <alternativeName>
        <fullName evidence="1">Cap1 2'O-ribose methyltransferase 1</fullName>
    </alternativeName>
</protein>
<dbReference type="GO" id="GO:0006370">
    <property type="term" value="P:7-methylguanosine mRNA capping"/>
    <property type="evidence" value="ECO:0007669"/>
    <property type="project" value="UniProtKB-UniRule"/>
</dbReference>
<dbReference type="GO" id="GO:0004483">
    <property type="term" value="F:methyltransferase cap1 activity"/>
    <property type="evidence" value="ECO:0007669"/>
    <property type="project" value="UniProtKB-UniRule"/>
</dbReference>
<dbReference type="GO" id="GO:0032259">
    <property type="term" value="P:methylation"/>
    <property type="evidence" value="ECO:0007669"/>
    <property type="project" value="UniProtKB-KW"/>
</dbReference>
<keyword evidence="1" id="KW-0808">Transferase</keyword>
<evidence type="ECO:0000259" key="3">
    <source>
        <dbReference type="PROSITE" id="PS51613"/>
    </source>
</evidence>
<dbReference type="PROSITE" id="PS51613">
    <property type="entry name" value="SAM_MT_RRMJ"/>
    <property type="match status" value="1"/>
</dbReference>
<reference evidence="5" key="1">
    <citation type="submission" date="2017-02" db="UniProtKB">
        <authorList>
            <consortium name="WormBaseParasite"/>
        </authorList>
    </citation>
    <scope>IDENTIFICATION</scope>
</reference>
<sequence>MMEMFKRQGLDKNIGLGKKNTGIKEPIQLPFQKGRAGFGHKASEVNMVFFMQEFYIFYFVSRNENLFLESSIFLKKEVLDDEDRYCDADLLKKMLGAKTIFDELSDNELIAARARANPFETIKSGFFQNRAAMKAANMDSVFQWIFTDEDKDNLSKKNPLEGCNTDRNKPLFYFADVCAGPGGFSEYVLWRKGFYNAKGFGFTLKGKDDFKLNRFTAASPVYFEPFYGKYGDGDVTRPENIVSFEKLIQEATGKGVYLMMADGGFSVEGEENIQEIRSKRLYLCQFLVALSVVREGGVFFCKLFDIFTPFSIGLIYLMYIAFDRISLHKPKTSRPANSERYIICKGLRKTEALLVKDFFTKLNNRLSNYQTENSEQDIYEILPQDYIDEDTSFFNYVKEHNDGFLKNQILYLEKYKIFAKDLGKVDLDQGRLRDECMDCWKLPKVEWRNKNKFSQRRISMMDSLNRLCMVGQLIEFSELRKPRPPFLQKHAESPCTKGVKYEELRFCVLSGKSDRCLPKILFSNVKLRIFTFLFEGRNFPKSRYVFRILDAAVIDSDDIFNLPFDERIKAAEKMCSAVRMFGLNKDSCNVFTAEVNPWHLVWSTTQNNYYLFNATTGESMMCSKNTDGVATFTKFKGADCFTTFFDAISCKREE</sequence>
<evidence type="ECO:0000313" key="4">
    <source>
        <dbReference type="Proteomes" id="UP000046393"/>
    </source>
</evidence>
<accession>A0A0N5ARN0</accession>